<evidence type="ECO:0000256" key="2">
    <source>
        <dbReference type="ARBA" id="ARBA00009904"/>
    </source>
</evidence>
<dbReference type="GO" id="GO:0016471">
    <property type="term" value="C:vacuolar proton-transporting V-type ATPase complex"/>
    <property type="evidence" value="ECO:0007669"/>
    <property type="project" value="TreeGrafter"/>
</dbReference>
<keyword evidence="4" id="KW-0812">Transmembrane</keyword>
<comment type="caution">
    <text evidence="10">The sequence shown here is derived from an EMBL/GenBank/DDBJ whole genome shotgun (WGS) entry which is preliminary data.</text>
</comment>
<keyword evidence="8" id="KW-0375">Hydrogen ion transport</keyword>
<dbReference type="EMBL" id="CAJOBR010074539">
    <property type="protein sequence ID" value="CAF5108894.1"/>
    <property type="molecule type" value="Genomic_DNA"/>
</dbReference>
<accession>A0A822EZU1</accession>
<protein>
    <recommendedName>
        <fullName evidence="8">V-type proton ATPase subunit a</fullName>
    </recommendedName>
</protein>
<reference evidence="10" key="1">
    <citation type="submission" date="2021-02" db="EMBL/GenBank/DDBJ databases">
        <authorList>
            <person name="Nowell W R."/>
        </authorList>
    </citation>
    <scope>NUCLEOTIDE SEQUENCE</scope>
</reference>
<dbReference type="PANTHER" id="PTHR11629:SF63">
    <property type="entry name" value="V-TYPE PROTON ATPASE SUBUNIT A"/>
    <property type="match status" value="1"/>
</dbReference>
<comment type="subcellular location">
    <subcellularLocation>
        <location evidence="1">Membrane</location>
        <topology evidence="1">Multi-pass membrane protein</topology>
    </subcellularLocation>
</comment>
<evidence type="ECO:0000256" key="9">
    <source>
        <dbReference type="SAM" id="MobiDB-lite"/>
    </source>
</evidence>
<evidence type="ECO:0000256" key="7">
    <source>
        <dbReference type="ARBA" id="ARBA00023136"/>
    </source>
</evidence>
<dbReference type="AlphaFoldDB" id="A0A822EZU1"/>
<evidence type="ECO:0000313" key="10">
    <source>
        <dbReference type="EMBL" id="CAF5108894.1"/>
    </source>
</evidence>
<comment type="function">
    <text evidence="8">Essential component of the vacuolar proton pump (V-ATPase), a multimeric enzyme that catalyzes the translocation of protons across the membranes. Required for assembly and activity of the V-ATPase.</text>
</comment>
<dbReference type="GO" id="GO:0005886">
    <property type="term" value="C:plasma membrane"/>
    <property type="evidence" value="ECO:0007669"/>
    <property type="project" value="TreeGrafter"/>
</dbReference>
<dbReference type="GO" id="GO:0051117">
    <property type="term" value="F:ATPase binding"/>
    <property type="evidence" value="ECO:0007669"/>
    <property type="project" value="TreeGrafter"/>
</dbReference>
<evidence type="ECO:0000256" key="8">
    <source>
        <dbReference type="RuleBase" id="RU361189"/>
    </source>
</evidence>
<proteinExistence type="inferred from homology"/>
<keyword evidence="3 8" id="KW-0813">Transport</keyword>
<dbReference type="GO" id="GO:0046961">
    <property type="term" value="F:proton-transporting ATPase activity, rotational mechanism"/>
    <property type="evidence" value="ECO:0007669"/>
    <property type="project" value="InterPro"/>
</dbReference>
<dbReference type="InterPro" id="IPR002490">
    <property type="entry name" value="V-ATPase_116kDa_su"/>
</dbReference>
<dbReference type="PANTHER" id="PTHR11629">
    <property type="entry name" value="VACUOLAR PROTON ATPASES"/>
    <property type="match status" value="1"/>
</dbReference>
<feature type="region of interest" description="Disordered" evidence="9">
    <location>
        <begin position="38"/>
        <end position="62"/>
    </location>
</feature>
<comment type="similarity">
    <text evidence="2 8">Belongs to the V-ATPase 116 kDa subunit family.</text>
</comment>
<evidence type="ECO:0000256" key="4">
    <source>
        <dbReference type="ARBA" id="ARBA00022692"/>
    </source>
</evidence>
<evidence type="ECO:0000256" key="6">
    <source>
        <dbReference type="ARBA" id="ARBA00023065"/>
    </source>
</evidence>
<keyword evidence="5" id="KW-1133">Transmembrane helix</keyword>
<dbReference type="Proteomes" id="UP000663848">
    <property type="component" value="Unassembled WGS sequence"/>
</dbReference>
<feature type="non-terminal residue" evidence="10">
    <location>
        <position position="62"/>
    </location>
</feature>
<keyword evidence="7" id="KW-0472">Membrane</keyword>
<evidence type="ECO:0000256" key="1">
    <source>
        <dbReference type="ARBA" id="ARBA00004141"/>
    </source>
</evidence>
<evidence type="ECO:0000313" key="11">
    <source>
        <dbReference type="Proteomes" id="UP000663848"/>
    </source>
</evidence>
<dbReference type="GO" id="GO:0007035">
    <property type="term" value="P:vacuolar acidification"/>
    <property type="evidence" value="ECO:0007669"/>
    <property type="project" value="TreeGrafter"/>
</dbReference>
<feature type="non-terminal residue" evidence="10">
    <location>
        <position position="1"/>
    </location>
</feature>
<organism evidence="10 11">
    <name type="scientific">Rotaria socialis</name>
    <dbReference type="NCBI Taxonomy" id="392032"/>
    <lineage>
        <taxon>Eukaryota</taxon>
        <taxon>Metazoa</taxon>
        <taxon>Spiralia</taxon>
        <taxon>Gnathifera</taxon>
        <taxon>Rotifera</taxon>
        <taxon>Eurotatoria</taxon>
        <taxon>Bdelloidea</taxon>
        <taxon>Philodinida</taxon>
        <taxon>Philodinidae</taxon>
        <taxon>Rotaria</taxon>
    </lineage>
</organism>
<evidence type="ECO:0000256" key="3">
    <source>
        <dbReference type="ARBA" id="ARBA00022448"/>
    </source>
</evidence>
<name>A0A822EZU1_9BILA</name>
<gene>
    <name evidence="10" type="ORF">QYT958_LOCUS45297</name>
</gene>
<sequence length="62" mass="6950">YHTMNMFNNDVARKCFIAECWAPVTELDRIQLALRKGSEASGGGTVSSVLNRMITREQPPTH</sequence>
<dbReference type="Pfam" id="PF01496">
    <property type="entry name" value="V_ATPase_I"/>
    <property type="match status" value="1"/>
</dbReference>
<evidence type="ECO:0000256" key="5">
    <source>
        <dbReference type="ARBA" id="ARBA00022989"/>
    </source>
</evidence>
<dbReference type="GO" id="GO:0033179">
    <property type="term" value="C:proton-transporting V-type ATPase, V0 domain"/>
    <property type="evidence" value="ECO:0007669"/>
    <property type="project" value="InterPro"/>
</dbReference>
<keyword evidence="6 8" id="KW-0406">Ion transport</keyword>